<dbReference type="InterPro" id="IPR003656">
    <property type="entry name" value="Znf_BED"/>
</dbReference>
<evidence type="ECO:0000313" key="6">
    <source>
        <dbReference type="EMBL" id="OMO77146.1"/>
    </source>
</evidence>
<keyword evidence="2 4" id="KW-0863">Zinc-finger</keyword>
<dbReference type="Proteomes" id="UP000187203">
    <property type="component" value="Unassembled WGS sequence"/>
</dbReference>
<accession>A0A1R3I3J0</accession>
<organism evidence="6 7">
    <name type="scientific">Corchorus olitorius</name>
    <dbReference type="NCBI Taxonomy" id="93759"/>
    <lineage>
        <taxon>Eukaryota</taxon>
        <taxon>Viridiplantae</taxon>
        <taxon>Streptophyta</taxon>
        <taxon>Embryophyta</taxon>
        <taxon>Tracheophyta</taxon>
        <taxon>Spermatophyta</taxon>
        <taxon>Magnoliopsida</taxon>
        <taxon>eudicotyledons</taxon>
        <taxon>Gunneridae</taxon>
        <taxon>Pentapetalae</taxon>
        <taxon>rosids</taxon>
        <taxon>malvids</taxon>
        <taxon>Malvales</taxon>
        <taxon>Malvaceae</taxon>
        <taxon>Grewioideae</taxon>
        <taxon>Apeibeae</taxon>
        <taxon>Corchorus</taxon>
    </lineage>
</organism>
<evidence type="ECO:0000256" key="1">
    <source>
        <dbReference type="ARBA" id="ARBA00022723"/>
    </source>
</evidence>
<gene>
    <name evidence="6" type="ORF">COLO4_25313</name>
</gene>
<dbReference type="GO" id="GO:0008270">
    <property type="term" value="F:zinc ion binding"/>
    <property type="evidence" value="ECO:0007669"/>
    <property type="project" value="UniProtKB-KW"/>
</dbReference>
<dbReference type="AlphaFoldDB" id="A0A1R3I3J0"/>
<dbReference type="GO" id="GO:0003677">
    <property type="term" value="F:DNA binding"/>
    <property type="evidence" value="ECO:0007669"/>
    <property type="project" value="InterPro"/>
</dbReference>
<reference evidence="7" key="1">
    <citation type="submission" date="2013-09" db="EMBL/GenBank/DDBJ databases">
        <title>Corchorus olitorius genome sequencing.</title>
        <authorList>
            <person name="Alam M."/>
            <person name="Haque M.S."/>
            <person name="Islam M.S."/>
            <person name="Emdad E.M."/>
            <person name="Islam M.M."/>
            <person name="Ahmed B."/>
            <person name="Halim A."/>
            <person name="Hossen Q.M.M."/>
            <person name="Hossain M.Z."/>
            <person name="Ahmed R."/>
            <person name="Khan M.M."/>
            <person name="Islam R."/>
            <person name="Rashid M.M."/>
            <person name="Khan S.A."/>
            <person name="Rahman M.S."/>
            <person name="Alam M."/>
            <person name="Yahiya A.S."/>
            <person name="Khan M.S."/>
            <person name="Azam M.S."/>
            <person name="Haque T."/>
            <person name="Lashkar M.Z.H."/>
            <person name="Akhand A.I."/>
            <person name="Morshed G."/>
            <person name="Roy S."/>
            <person name="Uddin K.S."/>
            <person name="Rabeya T."/>
            <person name="Hossain A.S."/>
            <person name="Chowdhury A."/>
            <person name="Snigdha A.R."/>
            <person name="Mortoza M.S."/>
            <person name="Matin S.A."/>
            <person name="Hoque S.M.E."/>
            <person name="Islam M.K."/>
            <person name="Roy D.K."/>
            <person name="Haider R."/>
            <person name="Moosa M.M."/>
            <person name="Elias S.M."/>
            <person name="Hasan A.M."/>
            <person name="Jahan S."/>
            <person name="Shafiuddin M."/>
            <person name="Mahmood N."/>
            <person name="Shommy N.S."/>
        </authorList>
    </citation>
    <scope>NUCLEOTIDE SEQUENCE [LARGE SCALE GENOMIC DNA]</scope>
    <source>
        <strain evidence="7">cv. O-4</strain>
    </source>
</reference>
<name>A0A1R3I3J0_9ROSI</name>
<comment type="caution">
    <text evidence="6">The sequence shown here is derived from an EMBL/GenBank/DDBJ whole genome shotgun (WGS) entry which is preliminary data.</text>
</comment>
<dbReference type="PROSITE" id="PS50808">
    <property type="entry name" value="ZF_BED"/>
    <property type="match status" value="1"/>
</dbReference>
<dbReference type="EMBL" id="AWUE01018994">
    <property type="protein sequence ID" value="OMO77146.1"/>
    <property type="molecule type" value="Genomic_DNA"/>
</dbReference>
<evidence type="ECO:0000313" key="7">
    <source>
        <dbReference type="Proteomes" id="UP000187203"/>
    </source>
</evidence>
<keyword evidence="7" id="KW-1185">Reference proteome</keyword>
<proteinExistence type="predicted"/>
<evidence type="ECO:0000256" key="2">
    <source>
        <dbReference type="ARBA" id="ARBA00022771"/>
    </source>
</evidence>
<evidence type="ECO:0000256" key="4">
    <source>
        <dbReference type="PROSITE-ProRule" id="PRU00027"/>
    </source>
</evidence>
<keyword evidence="3" id="KW-0862">Zinc</keyword>
<evidence type="ECO:0000259" key="5">
    <source>
        <dbReference type="PROSITE" id="PS50808"/>
    </source>
</evidence>
<keyword evidence="1" id="KW-0479">Metal-binding</keyword>
<evidence type="ECO:0000256" key="3">
    <source>
        <dbReference type="ARBA" id="ARBA00022833"/>
    </source>
</evidence>
<protein>
    <submittedName>
        <fullName evidence="6">Zinc finger, BED-type</fullName>
    </submittedName>
</protein>
<feature type="domain" description="BED-type" evidence="5">
    <location>
        <begin position="5"/>
        <end position="56"/>
    </location>
</feature>
<sequence>MDGSRKVDPAWRHANRETSKGKQLVCKYCYPRMQGLTRLREHLAGLQGDVEQVEDNDKDLFDALELSQATYGQELKRARMAGLTQQIQSWKHLMDEEINRLVDKVDILNEEPNQEEDNDDAF</sequence>